<comment type="function">
    <text evidence="11">Na(+)/H(+) antiporter that extrudes sodium in exchange for external protons.</text>
</comment>
<dbReference type="Pfam" id="PF06965">
    <property type="entry name" value="Na_H_antiport_1"/>
    <property type="match status" value="1"/>
</dbReference>
<keyword evidence="8 11" id="KW-0406">Ion transport</keyword>
<keyword evidence="6 11" id="KW-1133">Transmembrane helix</keyword>
<evidence type="ECO:0000256" key="1">
    <source>
        <dbReference type="ARBA" id="ARBA00004429"/>
    </source>
</evidence>
<keyword evidence="4 11" id="KW-1003">Cell membrane</keyword>
<feature type="transmembrane region" description="Helical" evidence="11">
    <location>
        <begin position="379"/>
        <end position="403"/>
    </location>
</feature>
<dbReference type="Proteomes" id="UP000676079">
    <property type="component" value="Chromosome"/>
</dbReference>
<feature type="transmembrane region" description="Helical" evidence="11">
    <location>
        <begin position="312"/>
        <end position="333"/>
    </location>
</feature>
<feature type="transmembrane region" description="Helical" evidence="11">
    <location>
        <begin position="27"/>
        <end position="44"/>
    </location>
</feature>
<dbReference type="EMBL" id="CP074133">
    <property type="protein sequence ID" value="QUX22532.1"/>
    <property type="molecule type" value="Genomic_DNA"/>
</dbReference>
<gene>
    <name evidence="11 12" type="primary">nhaA</name>
    <name evidence="12" type="ORF">KGD84_30215</name>
</gene>
<name>A0ABX8BJW5_9ACTN</name>
<organism evidence="12 13">
    <name type="scientific">Nocardiopsis changdeensis</name>
    <dbReference type="NCBI Taxonomy" id="2831969"/>
    <lineage>
        <taxon>Bacteria</taxon>
        <taxon>Bacillati</taxon>
        <taxon>Actinomycetota</taxon>
        <taxon>Actinomycetes</taxon>
        <taxon>Streptosporangiales</taxon>
        <taxon>Nocardiopsidaceae</taxon>
        <taxon>Nocardiopsis</taxon>
    </lineage>
</organism>
<evidence type="ECO:0000256" key="8">
    <source>
        <dbReference type="ARBA" id="ARBA00023065"/>
    </source>
</evidence>
<evidence type="ECO:0000256" key="7">
    <source>
        <dbReference type="ARBA" id="ARBA00023053"/>
    </source>
</evidence>
<reference evidence="12 13" key="1">
    <citation type="submission" date="2021-05" db="EMBL/GenBank/DDBJ databases">
        <title>Direct Submission.</title>
        <authorList>
            <person name="Li K."/>
            <person name="Gao J."/>
        </authorList>
    </citation>
    <scope>NUCLEOTIDE SEQUENCE [LARGE SCALE GENOMIC DNA]</scope>
    <source>
        <strain evidence="12 13">Mg02</strain>
    </source>
</reference>
<comment type="catalytic activity">
    <reaction evidence="11">
        <text>Na(+)(in) + 2 H(+)(out) = Na(+)(out) + 2 H(+)(in)</text>
        <dbReference type="Rhea" id="RHEA:29251"/>
        <dbReference type="ChEBI" id="CHEBI:15378"/>
        <dbReference type="ChEBI" id="CHEBI:29101"/>
    </reaction>
</comment>
<keyword evidence="5 11" id="KW-0812">Transmembrane</keyword>
<comment type="similarity">
    <text evidence="11">Belongs to the NhaA Na(+)/H(+) (TC 2.A.33) antiporter family.</text>
</comment>
<dbReference type="RefSeq" id="WP_220563747.1">
    <property type="nucleotide sequence ID" value="NZ_CP074133.1"/>
</dbReference>
<evidence type="ECO:0000256" key="5">
    <source>
        <dbReference type="ARBA" id="ARBA00022692"/>
    </source>
</evidence>
<evidence type="ECO:0000313" key="12">
    <source>
        <dbReference type="EMBL" id="QUX22532.1"/>
    </source>
</evidence>
<evidence type="ECO:0000256" key="3">
    <source>
        <dbReference type="ARBA" id="ARBA00022449"/>
    </source>
</evidence>
<evidence type="ECO:0000256" key="10">
    <source>
        <dbReference type="ARBA" id="ARBA00023201"/>
    </source>
</evidence>
<keyword evidence="9 11" id="KW-0472">Membrane</keyword>
<proteinExistence type="inferred from homology"/>
<dbReference type="HAMAP" id="MF_01844">
    <property type="entry name" value="NhaA"/>
    <property type="match status" value="1"/>
</dbReference>
<protein>
    <recommendedName>
        <fullName evidence="11">Na(+)/H(+) antiporter NhaA</fullName>
    </recommendedName>
    <alternativeName>
        <fullName evidence="11">Sodium/proton antiporter NhaA</fullName>
    </alternativeName>
</protein>
<comment type="subcellular location">
    <subcellularLocation>
        <location evidence="1">Cell inner membrane</location>
        <topology evidence="1">Multi-pass membrane protein</topology>
    </subcellularLocation>
    <subcellularLocation>
        <location evidence="11">Cell membrane</location>
        <topology evidence="11">Multi-pass membrane protein</topology>
    </subcellularLocation>
</comment>
<keyword evidence="7 11" id="KW-0915">Sodium</keyword>
<dbReference type="InterPro" id="IPR004670">
    <property type="entry name" value="NhaA"/>
</dbReference>
<feature type="transmembrane region" description="Helical" evidence="11">
    <location>
        <begin position="220"/>
        <end position="239"/>
    </location>
</feature>
<dbReference type="PANTHER" id="PTHR30341:SF0">
    <property type="entry name" value="NA(+)_H(+) ANTIPORTER NHAA"/>
    <property type="match status" value="1"/>
</dbReference>
<keyword evidence="10 11" id="KW-0739">Sodium transport</keyword>
<evidence type="ECO:0000256" key="4">
    <source>
        <dbReference type="ARBA" id="ARBA00022475"/>
    </source>
</evidence>
<feature type="transmembrane region" description="Helical" evidence="11">
    <location>
        <begin position="107"/>
        <end position="128"/>
    </location>
</feature>
<sequence>MSIDPLAHSTSRTPLARLAEALRSDTVGGFLLIGAALVAIIWINSPFGGVYENLRSVTVGPESLHLNLSLETWAADALLAVFFFVVGNELKQEFVNGELRNPRRAMLPIIAAVCGMLVPAAIYAAINFSSPDTLHGWGIPMATDIAFAVAILAVIGRHLPPALRTFLLTLAIVDDLGAIIVIAVFYTSGIDLLMLAAALVGLVVFGYLQRGKGLAAALNASRLPNWVVYVPLAVLIWVLMHESGVHATIAGVAMGLLMRTKALPGEAHDPSHGVEQILRPWSAGLALPIFAFFSAGVVIDGMGAIVSDPASLGIILGLVVGKTVGIAGGSWITTKVTRAELNPSLKWIDIVGMSQLAGIGFTVSLLISELTFAGSPEHLAHAKTGVLAASLIATALAAVILGARSRHYKGRMDALAEQERGDRG</sequence>
<feature type="transmembrane region" description="Helical" evidence="11">
    <location>
        <begin position="134"/>
        <end position="155"/>
    </location>
</feature>
<feature type="transmembrane region" description="Helical" evidence="11">
    <location>
        <begin position="167"/>
        <end position="186"/>
    </location>
</feature>
<dbReference type="NCBIfam" id="TIGR00773">
    <property type="entry name" value="NhaA"/>
    <property type="match status" value="1"/>
</dbReference>
<evidence type="ECO:0000256" key="2">
    <source>
        <dbReference type="ARBA" id="ARBA00022448"/>
    </source>
</evidence>
<keyword evidence="13" id="KW-1185">Reference proteome</keyword>
<feature type="transmembrane region" description="Helical" evidence="11">
    <location>
        <begin position="192"/>
        <end position="208"/>
    </location>
</feature>
<evidence type="ECO:0000256" key="9">
    <source>
        <dbReference type="ARBA" id="ARBA00023136"/>
    </source>
</evidence>
<dbReference type="Gene3D" id="1.20.1530.10">
    <property type="entry name" value="Na+/H+ antiporter like domain"/>
    <property type="match status" value="1"/>
</dbReference>
<feature type="transmembrane region" description="Helical" evidence="11">
    <location>
        <begin position="64"/>
        <end position="86"/>
    </location>
</feature>
<feature type="transmembrane region" description="Helical" evidence="11">
    <location>
        <begin position="283"/>
        <end position="306"/>
    </location>
</feature>
<evidence type="ECO:0000313" key="13">
    <source>
        <dbReference type="Proteomes" id="UP000676079"/>
    </source>
</evidence>
<accession>A0ABX8BJW5</accession>
<dbReference type="InterPro" id="IPR023171">
    <property type="entry name" value="Na/H_antiporter_dom_sf"/>
</dbReference>
<evidence type="ECO:0000256" key="11">
    <source>
        <dbReference type="HAMAP-Rule" id="MF_01844"/>
    </source>
</evidence>
<keyword evidence="2 11" id="KW-0813">Transport</keyword>
<dbReference type="PANTHER" id="PTHR30341">
    <property type="entry name" value="SODIUM ION/PROTON ANTIPORTER NHAA-RELATED"/>
    <property type="match status" value="1"/>
</dbReference>
<keyword evidence="3 11" id="KW-0050">Antiport</keyword>
<evidence type="ECO:0000256" key="6">
    <source>
        <dbReference type="ARBA" id="ARBA00022989"/>
    </source>
</evidence>